<proteinExistence type="inferred from homology"/>
<protein>
    <recommendedName>
        <fullName evidence="3">Mediator of RNA polymerase II transcription subunit 12</fullName>
    </recommendedName>
    <alternativeName>
        <fullName evidence="7">Mediator complex subunit 12</fullName>
    </alternativeName>
</protein>
<organism evidence="10">
    <name type="scientific">Cyberlindnera fabianii</name>
    <name type="common">Yeast</name>
    <name type="synonym">Hansenula fabianii</name>
    <dbReference type="NCBI Taxonomy" id="36022"/>
    <lineage>
        <taxon>Eukaryota</taxon>
        <taxon>Fungi</taxon>
        <taxon>Dikarya</taxon>
        <taxon>Ascomycota</taxon>
        <taxon>Saccharomycotina</taxon>
        <taxon>Saccharomycetes</taxon>
        <taxon>Phaffomycetales</taxon>
        <taxon>Phaffomycetaceae</taxon>
        <taxon>Cyberlindnera</taxon>
    </lineage>
</organism>
<evidence type="ECO:0000256" key="5">
    <source>
        <dbReference type="ARBA" id="ARBA00023163"/>
    </source>
</evidence>
<keyword evidence="4" id="KW-0805">Transcription regulation</keyword>
<evidence type="ECO:0000256" key="2">
    <source>
        <dbReference type="ARBA" id="ARBA00010289"/>
    </source>
</evidence>
<evidence type="ECO:0000256" key="1">
    <source>
        <dbReference type="ARBA" id="ARBA00004123"/>
    </source>
</evidence>
<keyword evidence="6" id="KW-0539">Nucleus</keyword>
<dbReference type="GO" id="GO:0006357">
    <property type="term" value="P:regulation of transcription by RNA polymerase II"/>
    <property type="evidence" value="ECO:0007669"/>
    <property type="project" value="InterPro"/>
</dbReference>
<dbReference type="PhylomeDB" id="A0A061AVZ8"/>
<reference evidence="10" key="1">
    <citation type="journal article" date="2014" name="Genome Announc.">
        <title>Genome sequence of the yeast Cyberlindnera fabianii (Hansenula fabianii).</title>
        <authorList>
            <person name="Freel K.C."/>
            <person name="Sarilar V."/>
            <person name="Neuveglise C."/>
            <person name="Devillers H."/>
            <person name="Friedrich A."/>
            <person name="Schacherer J."/>
        </authorList>
    </citation>
    <scope>NUCLEOTIDE SEQUENCE</scope>
    <source>
        <strain evidence="10">YJS4271</strain>
    </source>
</reference>
<evidence type="ECO:0000256" key="6">
    <source>
        <dbReference type="ARBA" id="ARBA00023242"/>
    </source>
</evidence>
<comment type="similarity">
    <text evidence="2">Belongs to the Mediator complex subunit 12 family.</text>
</comment>
<evidence type="ECO:0000256" key="3">
    <source>
        <dbReference type="ARBA" id="ARBA00019622"/>
    </source>
</evidence>
<dbReference type="PANTHER" id="PTHR46567:SF1">
    <property type="entry name" value="MEDIATOR OF RNA POLYMERASE II TRANSCRIPTION SUBUNIT 12"/>
    <property type="match status" value="1"/>
</dbReference>
<evidence type="ECO:0000313" key="10">
    <source>
        <dbReference type="EMBL" id="CDR41827.1"/>
    </source>
</evidence>
<feature type="domain" description="Mediator complex subunit Med12" evidence="9">
    <location>
        <begin position="128"/>
        <end position="191"/>
    </location>
</feature>
<dbReference type="InterPro" id="IPR016024">
    <property type="entry name" value="ARM-type_fold"/>
</dbReference>
<dbReference type="SMART" id="SM01281">
    <property type="entry name" value="Med12"/>
    <property type="match status" value="1"/>
</dbReference>
<evidence type="ECO:0000256" key="7">
    <source>
        <dbReference type="ARBA" id="ARBA00032010"/>
    </source>
</evidence>
<gene>
    <name evidence="10" type="ORF">CYFA0S_08e00518g</name>
</gene>
<dbReference type="OrthoDB" id="20828at2759"/>
<dbReference type="InterPro" id="IPR019035">
    <property type="entry name" value="Mediator_Med12"/>
</dbReference>
<dbReference type="SUPFAM" id="SSF48371">
    <property type="entry name" value="ARM repeat"/>
    <property type="match status" value="1"/>
</dbReference>
<dbReference type="VEuPathDB" id="FungiDB:BON22_4831"/>
<dbReference type="Pfam" id="PF09497">
    <property type="entry name" value="Med12"/>
    <property type="match status" value="1"/>
</dbReference>
<evidence type="ECO:0000259" key="9">
    <source>
        <dbReference type="SMART" id="SM01281"/>
    </source>
</evidence>
<name>A0A061AVZ8_CYBFA</name>
<evidence type="ECO:0000256" key="4">
    <source>
        <dbReference type="ARBA" id="ARBA00023015"/>
    </source>
</evidence>
<sequence>MLGSSRTPLGGARPKSHQAQQARDELINGRYNLTHPTAVYPLDSNAPNGKQRFPDFQPWKHSIDEDLIAESHLQKGFFEAPHVGNELLSARNIMHQLLRSENSLDELSSNLLKSINVHTLNTKIGPGSYKPPPRVTLTDQKREAWLRDLSQEDVPLRKLARTIPHGIRNKPLLDQCLSKNIPINRAIWLVRCVGTNELRQLKRKGGANIEIQWVQEWTRQVLEFIEKLSQDYLNFESFHRATVSWKQNISYMLRFVSNLYIENLIDQDIFKGWIIKFFRACKTFELPLSLTLLKMFWSDICKTDYLVKEVTESLIVRYENISTMKSLLSSADITVTDSKLNEETKQELLQQFKSLIVDSFNQSVDNFVLPSNWRQLEPTLKTLLNLNDPLISKRFELISYRNQSLMINYSLDKDVSYKDIVTLFDSLGTTTTTSDVVGAMLTGDWRINVNHMLRWTITKYRHDYSRIFFTADVLKKMKSGSQISSKDMEIEILSFVLDVPHLLSQIVLKNLFLLLNELSRLKLFKVSTYMRRLISSGLIYQTNNATEKQIHASILKNLRPQKSSQAVMILKNLETEKDKLGYNPEEKLKAASNLLNGLEDFFTDTEKVSYLEGLDVGLKLEVSDAYISGLLANENLFPLLTFKEFHRIVRTELFLHDLRGLFTFVMKGLESKTLEEAVVLLVCDIFTTFKRVVKNITQWDAMCRLLVDNAIMMDSLKCLKKVSALLKGDPLAESLYEETESLVKAKSTHLDTVAITNSLLESGVSLQTDQLLQESNLNHCFQVLIRAFFTDNEAQRSKSAILFLLNVLKDLHTTEFNRALFVYIKKTYSNPAELFKHEPLVDLVVTDLLQLETLATMFIGFRSTVHTGIVLDVLFKDLTQTTSPEHLKLELLRSRVKVESPSLILNLFKESLAESDQKLDSIQSDSAEIISKLLPENKSNNYRSELFTCFIDILVHDRALVVTMLESLDLNSRDVLVDLLIGAITSNTDRIDTDEAGKSYSQLADLVKKLDRFNLEVFQVLLRLKLNSNTSSQELLSSLEQIITESTNKEKFFGSMFELLDASLKTKLLHQFEAMFLSSPTFPSVVQNNQVVSLEVLTDTLITLSRGCEVVPLPDEMLFSLDVSLESLIRVVSQTENSFDDLHTAIALFLKILIIHKTSLINVVIERNTIKESFLNNLVNLLSTKIVSQNLQLKNLLYDLILSIKASVNELNSSQSTMVKLPLSIMNLPAISPADNTHASTSQLKQNLHDFSITQNLYLLSKMPPAYHEMHLKPFDLVEDSNVVENMNDTAIGLQLFEAAMEKRNPS</sequence>
<comment type="subcellular location">
    <subcellularLocation>
        <location evidence="1">Nucleus</location>
    </subcellularLocation>
</comment>
<dbReference type="GO" id="GO:0016592">
    <property type="term" value="C:mediator complex"/>
    <property type="evidence" value="ECO:0007669"/>
    <property type="project" value="InterPro"/>
</dbReference>
<accession>A0A061AVZ8</accession>
<keyword evidence="5" id="KW-0804">Transcription</keyword>
<dbReference type="GO" id="GO:0003712">
    <property type="term" value="F:transcription coregulator activity"/>
    <property type="evidence" value="ECO:0007669"/>
    <property type="project" value="InterPro"/>
</dbReference>
<evidence type="ECO:0000256" key="8">
    <source>
        <dbReference type="SAM" id="MobiDB-lite"/>
    </source>
</evidence>
<feature type="region of interest" description="Disordered" evidence="8">
    <location>
        <begin position="1"/>
        <end position="21"/>
    </location>
</feature>
<dbReference type="PANTHER" id="PTHR46567">
    <property type="entry name" value="MEDIATOR OF RNA POLYMERASE II TRANSCRIPTION SUBUNIT 12"/>
    <property type="match status" value="1"/>
</dbReference>
<dbReference type="EMBL" id="LK052893">
    <property type="protein sequence ID" value="CDR41827.1"/>
    <property type="molecule type" value="Genomic_DNA"/>
</dbReference>